<sequence length="58" mass="6341">MRQSGKEAKLQRMQLEGQSPDRREALALQANAEFADELGHDARIGGGFARRHPPAGRG</sequence>
<gene>
    <name evidence="2" type="ORF">H4Q31_10005</name>
</gene>
<organism evidence="2 3">
    <name type="scientific">Cohnella lubricantis</name>
    <dbReference type="NCBI Taxonomy" id="2163172"/>
    <lineage>
        <taxon>Bacteria</taxon>
        <taxon>Bacillati</taxon>
        <taxon>Bacillota</taxon>
        <taxon>Bacilli</taxon>
        <taxon>Bacillales</taxon>
        <taxon>Paenibacillaceae</taxon>
        <taxon>Cohnella</taxon>
    </lineage>
</organism>
<evidence type="ECO:0000256" key="1">
    <source>
        <dbReference type="SAM" id="MobiDB-lite"/>
    </source>
</evidence>
<dbReference type="RefSeq" id="WP_185178927.1">
    <property type="nucleotide sequence ID" value="NZ_CBCSEP010000005.1"/>
</dbReference>
<protein>
    <submittedName>
        <fullName evidence="2">Uncharacterized protein</fullName>
    </submittedName>
</protein>
<keyword evidence="3" id="KW-1185">Reference proteome</keyword>
<reference evidence="2 3" key="1">
    <citation type="submission" date="2020-08" db="EMBL/GenBank/DDBJ databases">
        <title>Cohnella phylogeny.</title>
        <authorList>
            <person name="Dunlap C."/>
        </authorList>
    </citation>
    <scope>NUCLEOTIDE SEQUENCE [LARGE SCALE GENOMIC DNA]</scope>
    <source>
        <strain evidence="2 3">DSM 103658</strain>
    </source>
</reference>
<dbReference type="AlphaFoldDB" id="A0A841TEB5"/>
<comment type="caution">
    <text evidence="2">The sequence shown here is derived from an EMBL/GenBank/DDBJ whole genome shotgun (WGS) entry which is preliminary data.</text>
</comment>
<dbReference type="Proteomes" id="UP000574133">
    <property type="component" value="Unassembled WGS sequence"/>
</dbReference>
<name>A0A841TEB5_9BACL</name>
<feature type="compositionally biased region" description="Basic and acidic residues" evidence="1">
    <location>
        <begin position="1"/>
        <end position="10"/>
    </location>
</feature>
<evidence type="ECO:0000313" key="3">
    <source>
        <dbReference type="Proteomes" id="UP000574133"/>
    </source>
</evidence>
<evidence type="ECO:0000313" key="2">
    <source>
        <dbReference type="EMBL" id="MBB6677658.1"/>
    </source>
</evidence>
<feature type="region of interest" description="Disordered" evidence="1">
    <location>
        <begin position="1"/>
        <end position="22"/>
    </location>
</feature>
<accession>A0A841TEB5</accession>
<proteinExistence type="predicted"/>
<dbReference type="EMBL" id="JACJVN010000033">
    <property type="protein sequence ID" value="MBB6677658.1"/>
    <property type="molecule type" value="Genomic_DNA"/>
</dbReference>